<keyword evidence="2" id="KW-1185">Reference proteome</keyword>
<evidence type="ECO:0000313" key="1">
    <source>
        <dbReference type="EMBL" id="KAK3063139.1"/>
    </source>
</evidence>
<gene>
    <name evidence="1" type="ORF">LTS18_002660</name>
</gene>
<evidence type="ECO:0000313" key="2">
    <source>
        <dbReference type="Proteomes" id="UP001186974"/>
    </source>
</evidence>
<name>A0ACC3D840_9PEZI</name>
<accession>A0ACC3D840</accession>
<protein>
    <submittedName>
        <fullName evidence="1">Uncharacterized protein</fullName>
    </submittedName>
</protein>
<dbReference type="EMBL" id="JAWDJW010006976">
    <property type="protein sequence ID" value="KAK3063139.1"/>
    <property type="molecule type" value="Genomic_DNA"/>
</dbReference>
<feature type="non-terminal residue" evidence="1">
    <location>
        <position position="195"/>
    </location>
</feature>
<reference evidence="1" key="1">
    <citation type="submission" date="2024-09" db="EMBL/GenBank/DDBJ databases">
        <title>Black Yeasts Isolated from many extreme environments.</title>
        <authorList>
            <person name="Coleine C."/>
            <person name="Stajich J.E."/>
            <person name="Selbmann L."/>
        </authorList>
    </citation>
    <scope>NUCLEOTIDE SEQUENCE</scope>
    <source>
        <strain evidence="1">CCFEE 5737</strain>
    </source>
</reference>
<organism evidence="1 2">
    <name type="scientific">Coniosporium uncinatum</name>
    <dbReference type="NCBI Taxonomy" id="93489"/>
    <lineage>
        <taxon>Eukaryota</taxon>
        <taxon>Fungi</taxon>
        <taxon>Dikarya</taxon>
        <taxon>Ascomycota</taxon>
        <taxon>Pezizomycotina</taxon>
        <taxon>Dothideomycetes</taxon>
        <taxon>Dothideomycetes incertae sedis</taxon>
        <taxon>Coniosporium</taxon>
    </lineage>
</organism>
<comment type="caution">
    <text evidence="1">The sequence shown here is derived from an EMBL/GenBank/DDBJ whole genome shotgun (WGS) entry which is preliminary data.</text>
</comment>
<sequence length="195" mass="20293">MSASSAVIIIGVGGKVGSHVAKAFAAKASDGHSSPADDLLSLSVEDASRNYAVNNTLSAVAAAQQAAHSCATLPATASSTFVYTGTCMNIEPIAPLLSAGMGKSATAHLIASATQVYSGHGYKYVLLLRMIVDHIRFYYAHERKANGAPVYDAIDGRAHGEFYVQLSEGEKCCPWLATFVKNVGYVDFAKGSSAG</sequence>
<dbReference type="Proteomes" id="UP001186974">
    <property type="component" value="Unassembled WGS sequence"/>
</dbReference>
<proteinExistence type="predicted"/>